<evidence type="ECO:0000256" key="2">
    <source>
        <dbReference type="SAM" id="SignalP"/>
    </source>
</evidence>
<reference evidence="3" key="1">
    <citation type="journal article" date="2021" name="Sci. Adv.">
        <title>The American lobster genome reveals insights on longevity, neural, and immune adaptations.</title>
        <authorList>
            <person name="Polinski J.M."/>
            <person name="Zimin A.V."/>
            <person name="Clark K.F."/>
            <person name="Kohn A.B."/>
            <person name="Sadowski N."/>
            <person name="Timp W."/>
            <person name="Ptitsyn A."/>
            <person name="Khanna P."/>
            <person name="Romanova D.Y."/>
            <person name="Williams P."/>
            <person name="Greenwood S.J."/>
            <person name="Moroz L.L."/>
            <person name="Walt D.R."/>
            <person name="Bodnar A.G."/>
        </authorList>
    </citation>
    <scope>NUCLEOTIDE SEQUENCE</scope>
    <source>
        <strain evidence="3">GMGI-L3</strain>
    </source>
</reference>
<dbReference type="PANTHER" id="PTHR31475:SF5">
    <property type="entry name" value="UPF0462 PROTEIN C4ORF33 HOMOLOG"/>
    <property type="match status" value="1"/>
</dbReference>
<accession>A0A8J5JUW8</accession>
<dbReference type="Proteomes" id="UP000747542">
    <property type="component" value="Unassembled WGS sequence"/>
</dbReference>
<evidence type="ECO:0000313" key="4">
    <source>
        <dbReference type="Proteomes" id="UP000747542"/>
    </source>
</evidence>
<evidence type="ECO:0000313" key="3">
    <source>
        <dbReference type="EMBL" id="KAG7162543.1"/>
    </source>
</evidence>
<keyword evidence="2" id="KW-0732">Signal</keyword>
<gene>
    <name evidence="3" type="ORF">Hamer_G008101</name>
</gene>
<comment type="caution">
    <text evidence="3">The sequence shown here is derived from an EMBL/GenBank/DDBJ whole genome shotgun (WGS) entry which is preliminary data.</text>
</comment>
<dbReference type="EMBL" id="JAHLQT010027705">
    <property type="protein sequence ID" value="KAG7162543.1"/>
    <property type="molecule type" value="Genomic_DNA"/>
</dbReference>
<protein>
    <submittedName>
        <fullName evidence="3">UPF0462 protein C4orf33-like</fullName>
    </submittedName>
</protein>
<evidence type="ECO:0000256" key="1">
    <source>
        <dbReference type="ARBA" id="ARBA00038085"/>
    </source>
</evidence>
<keyword evidence="4" id="KW-1185">Reference proteome</keyword>
<feature type="signal peptide" evidence="2">
    <location>
        <begin position="1"/>
        <end position="16"/>
    </location>
</feature>
<dbReference type="Gene3D" id="2.60.40.1190">
    <property type="match status" value="1"/>
</dbReference>
<comment type="similarity">
    <text evidence="1">Belongs to the UPF0462 family.</text>
</comment>
<organism evidence="3 4">
    <name type="scientific">Homarus americanus</name>
    <name type="common">American lobster</name>
    <dbReference type="NCBI Taxonomy" id="6706"/>
    <lineage>
        <taxon>Eukaryota</taxon>
        <taxon>Metazoa</taxon>
        <taxon>Ecdysozoa</taxon>
        <taxon>Arthropoda</taxon>
        <taxon>Crustacea</taxon>
        <taxon>Multicrustacea</taxon>
        <taxon>Malacostraca</taxon>
        <taxon>Eumalacostraca</taxon>
        <taxon>Eucarida</taxon>
        <taxon>Decapoda</taxon>
        <taxon>Pleocyemata</taxon>
        <taxon>Astacidea</taxon>
        <taxon>Nephropoidea</taxon>
        <taxon>Nephropidae</taxon>
        <taxon>Homarus</taxon>
    </lineage>
</organism>
<feature type="chain" id="PRO_5035146411" evidence="2">
    <location>
        <begin position="17"/>
        <end position="433"/>
    </location>
</feature>
<name>A0A8J5JUW8_HOMAM</name>
<proteinExistence type="inferred from homology"/>
<dbReference type="AlphaFoldDB" id="A0A8J5JUW8"/>
<dbReference type="PANTHER" id="PTHR31475">
    <property type="entry name" value="UPF0462 PROTEIN"/>
    <property type="match status" value="1"/>
</dbReference>
<sequence>MGVLLLVLLYAASTRAAKTYTITTTWNGGAIDHKPVQLTLSPSSDQQYLELSIDAPFFNDPPSPPGPAGQAFYGLWNYEVVEAFFLNDDNQYLEVERVTIRHSLPLEVTTQRNPTTKSWTGLAKIPITYLPPTVTKFNAYAIHGSGKDRMYESLYPAPENASNPDFHALQYFQPINMSELLPDQPNAPMSELWEDALQGVFPYNITTTWNNLPVPNTPVQFTLQGFQAGVELNVTAPFYNDPAPNGTAGQPFYGLWDYEVVEMFFLNDNDEYLEVELGPWGEHLLLLLKGERNTIKHSLPLDFLVTERTMPIENKPGIWKGSAMIPPGYFPPNVTRMNAYAIHGVDDARDYQALHPAPNNDPDYPQPDFHRLSLFRAIDFEFQLSNNSEYSDVWLDAMASSSTTISVGSGHKALLVALLSLTVVGAAWFAGSW</sequence>